<dbReference type="SMART" id="SM00734">
    <property type="entry name" value="ZnF_Rad18"/>
    <property type="match status" value="1"/>
</dbReference>
<dbReference type="PROSITE" id="PS50178">
    <property type="entry name" value="ZF_FYVE"/>
    <property type="match status" value="2"/>
</dbReference>
<organism evidence="10 11">
    <name type="scientific">Penicillium daleae</name>
    <dbReference type="NCBI Taxonomy" id="63821"/>
    <lineage>
        <taxon>Eukaryota</taxon>
        <taxon>Fungi</taxon>
        <taxon>Dikarya</taxon>
        <taxon>Ascomycota</taxon>
        <taxon>Pezizomycotina</taxon>
        <taxon>Eurotiomycetes</taxon>
        <taxon>Eurotiomycetidae</taxon>
        <taxon>Eurotiales</taxon>
        <taxon>Aspergillaceae</taxon>
        <taxon>Penicillium</taxon>
    </lineage>
</organism>
<dbReference type="InterPro" id="IPR036531">
    <property type="entry name" value="Rbsn_Rab-bd_sf"/>
</dbReference>
<dbReference type="EMBL" id="JAPVEA010000002">
    <property type="protein sequence ID" value="KAJ5459626.1"/>
    <property type="molecule type" value="Genomic_DNA"/>
</dbReference>
<dbReference type="GO" id="GO:0008270">
    <property type="term" value="F:zinc ion binding"/>
    <property type="evidence" value="ECO:0007669"/>
    <property type="project" value="UniProtKB-KW"/>
</dbReference>
<accession>A0AAD6CB74</accession>
<dbReference type="PANTHER" id="PTHR13510">
    <property type="entry name" value="FYVE-FINGER-CONTAINING RAB5 EFFECTOR PROTEIN RABENOSYN-5-RELATED"/>
    <property type="match status" value="1"/>
</dbReference>
<protein>
    <recommendedName>
        <fullName evidence="9">FYVE-type domain-containing protein</fullName>
    </recommendedName>
</protein>
<dbReference type="PROSITE" id="PS00028">
    <property type="entry name" value="ZINC_FINGER_C2H2_1"/>
    <property type="match status" value="1"/>
</dbReference>
<dbReference type="SUPFAM" id="SSF140125">
    <property type="entry name" value="Rabenosyn-5 Rab-binding domain-like"/>
    <property type="match status" value="1"/>
</dbReference>
<evidence type="ECO:0000256" key="1">
    <source>
        <dbReference type="ARBA" id="ARBA00022723"/>
    </source>
</evidence>
<dbReference type="Pfam" id="PF11464">
    <property type="entry name" value="Rbsn"/>
    <property type="match status" value="1"/>
</dbReference>
<evidence type="ECO:0000256" key="6">
    <source>
        <dbReference type="PROSITE-ProRule" id="PRU00091"/>
    </source>
</evidence>
<keyword evidence="7" id="KW-0175">Coiled coil</keyword>
<evidence type="ECO:0000256" key="5">
    <source>
        <dbReference type="ARBA" id="ARBA00023204"/>
    </source>
</evidence>
<name>A0AAD6CB74_9EURO</name>
<dbReference type="GeneID" id="81594804"/>
<dbReference type="Proteomes" id="UP001213681">
    <property type="component" value="Unassembled WGS sequence"/>
</dbReference>
<gene>
    <name evidence="10" type="ORF">N7458_001178</name>
</gene>
<sequence>MPEASDAGARLHHIVTPQLTLQLSPRTPQPVQPAPRVGLKQISLKGASHAPVIMSRRTLGGGRVLGTPSALSSAPSPQPKPRVLSPTTSSVSLSSQTSASQFSAETQDLTSRISLENGDTSISAAPAAPGAQLSCPICNEEMVTLLQLNRHLDDIHQNLEEDRQDEVKDWFKVQMDKARRFQPLAVLNQKLKGLDVFESNENQTASATSRPLAAHAGAPEPLITPKLLDPEELITKEHWQAPGLYDSCLEPSCGKRLNATNGCVNCRKCGKLFCEEHTMYQIKLSRSAQHEPVRGIWARVCETCYKSREGYNDHNGFTRDQTDAFKKIRKQTVDKDFLEVSRLEKRLTRLTQLLASLPPDQIQNSSTKLFSIAWQSDQRKALEQTVVSWQDDASVSRCPFCQQDFSGYSFRRHHCRTCGRVVCGDPNTGCSSEIGLSIASFSKASEKSTAKDLISVDVRLCKECKSTIFDRRDFEADVSKKPPEVRAYGNLVQFERGIRLHLPRFQKLLTALQDPRRPPSSAQIADASKVRKRLIDSFAKYDVAARRIRDLPTNSPTQQRLQKAIYQQASNFLHIHMLPLKSLPKVLKHAPAGDLTPSRTSSPSTPINGSPAGVRPQDSALASIKYNNRVAASGSTSSLASDASSAVSALEAEEKSLRERLIVLEEQKFFVSEMIADANRRRKFDEVSSLAVNVEDLSREIDKVNGMLAGLDFEGVYTGNLQANA</sequence>
<feature type="domain" description="FYVE-type" evidence="9">
    <location>
        <begin position="392"/>
        <end position="469"/>
    </location>
</feature>
<feature type="compositionally biased region" description="Low complexity" evidence="8">
    <location>
        <begin position="596"/>
        <end position="606"/>
    </location>
</feature>
<dbReference type="Gene3D" id="3.30.40.10">
    <property type="entry name" value="Zinc/RING finger domain, C3HC4 (zinc finger)"/>
    <property type="match status" value="2"/>
</dbReference>
<evidence type="ECO:0000313" key="11">
    <source>
        <dbReference type="Proteomes" id="UP001213681"/>
    </source>
</evidence>
<evidence type="ECO:0000259" key="9">
    <source>
        <dbReference type="PROSITE" id="PS50178"/>
    </source>
</evidence>
<keyword evidence="3 6" id="KW-0863">Zinc-finger</keyword>
<evidence type="ECO:0000256" key="8">
    <source>
        <dbReference type="SAM" id="MobiDB-lite"/>
    </source>
</evidence>
<proteinExistence type="predicted"/>
<dbReference type="CDD" id="cd15761">
    <property type="entry name" value="FYVE1_Vac1p_like"/>
    <property type="match status" value="1"/>
</dbReference>
<dbReference type="InterPro" id="IPR006642">
    <property type="entry name" value="Rad18_UBZ4"/>
</dbReference>
<dbReference type="InterPro" id="IPR013087">
    <property type="entry name" value="Znf_C2H2_type"/>
</dbReference>
<dbReference type="InterPro" id="IPR021565">
    <property type="entry name" value="Rbsn_Rab-bd"/>
</dbReference>
<dbReference type="InterPro" id="IPR017455">
    <property type="entry name" value="Znf_FYVE-rel"/>
</dbReference>
<dbReference type="CDD" id="cd15737">
    <property type="entry name" value="FYVE2_Vac1p_like"/>
    <property type="match status" value="1"/>
</dbReference>
<dbReference type="SUPFAM" id="SSF57903">
    <property type="entry name" value="FYVE/PHD zinc finger"/>
    <property type="match status" value="2"/>
</dbReference>
<feature type="compositionally biased region" description="Low complexity" evidence="8">
    <location>
        <begin position="65"/>
        <end position="104"/>
    </location>
</feature>
<feature type="coiled-coil region" evidence="7">
    <location>
        <begin position="640"/>
        <end position="667"/>
    </location>
</feature>
<keyword evidence="5" id="KW-0234">DNA repair</keyword>
<feature type="region of interest" description="Disordered" evidence="8">
    <location>
        <begin position="590"/>
        <end position="616"/>
    </location>
</feature>
<dbReference type="InterPro" id="IPR013083">
    <property type="entry name" value="Znf_RING/FYVE/PHD"/>
</dbReference>
<dbReference type="InterPro" id="IPR011011">
    <property type="entry name" value="Znf_FYVE_PHD"/>
</dbReference>
<evidence type="ECO:0000256" key="4">
    <source>
        <dbReference type="ARBA" id="ARBA00022833"/>
    </source>
</evidence>
<dbReference type="GO" id="GO:0003677">
    <property type="term" value="F:DNA binding"/>
    <property type="evidence" value="ECO:0007669"/>
    <property type="project" value="InterPro"/>
</dbReference>
<reference evidence="10" key="2">
    <citation type="journal article" date="2023" name="IMA Fungus">
        <title>Comparative genomic study of the Penicillium genus elucidates a diverse pangenome and 15 lateral gene transfer events.</title>
        <authorList>
            <person name="Petersen C."/>
            <person name="Sorensen T."/>
            <person name="Nielsen M.R."/>
            <person name="Sondergaard T.E."/>
            <person name="Sorensen J.L."/>
            <person name="Fitzpatrick D.A."/>
            <person name="Frisvad J.C."/>
            <person name="Nielsen K.L."/>
        </authorList>
    </citation>
    <scope>NUCLEOTIDE SEQUENCE</scope>
    <source>
        <strain evidence="10">IBT 16125</strain>
    </source>
</reference>
<reference evidence="10" key="1">
    <citation type="submission" date="2022-12" db="EMBL/GenBank/DDBJ databases">
        <authorList>
            <person name="Petersen C."/>
        </authorList>
    </citation>
    <scope>NUCLEOTIDE SEQUENCE</scope>
    <source>
        <strain evidence="10">IBT 16125</strain>
    </source>
</reference>
<dbReference type="Pfam" id="PF01363">
    <property type="entry name" value="FYVE"/>
    <property type="match status" value="2"/>
</dbReference>
<keyword evidence="2" id="KW-0227">DNA damage</keyword>
<feature type="domain" description="FYVE-type" evidence="9">
    <location>
        <begin position="253"/>
        <end position="309"/>
    </location>
</feature>
<dbReference type="PANTHER" id="PTHR13510:SF44">
    <property type="entry name" value="RABENOSYN-5"/>
    <property type="match status" value="1"/>
</dbReference>
<evidence type="ECO:0000256" key="7">
    <source>
        <dbReference type="SAM" id="Coils"/>
    </source>
</evidence>
<dbReference type="SMART" id="SM00064">
    <property type="entry name" value="FYVE"/>
    <property type="match status" value="2"/>
</dbReference>
<evidence type="ECO:0000256" key="3">
    <source>
        <dbReference type="ARBA" id="ARBA00022771"/>
    </source>
</evidence>
<dbReference type="GO" id="GO:0006281">
    <property type="term" value="P:DNA repair"/>
    <property type="evidence" value="ECO:0007669"/>
    <property type="project" value="UniProtKB-KW"/>
</dbReference>
<dbReference type="InterPro" id="IPR052727">
    <property type="entry name" value="Rab4/Rab5_effector"/>
</dbReference>
<dbReference type="RefSeq" id="XP_056768668.1">
    <property type="nucleotide sequence ID" value="XM_056904561.1"/>
</dbReference>
<dbReference type="AlphaFoldDB" id="A0AAD6CB74"/>
<keyword evidence="1" id="KW-0479">Metal-binding</keyword>
<evidence type="ECO:0000256" key="2">
    <source>
        <dbReference type="ARBA" id="ARBA00022763"/>
    </source>
</evidence>
<feature type="region of interest" description="Disordered" evidence="8">
    <location>
        <begin position="55"/>
        <end position="105"/>
    </location>
</feature>
<comment type="caution">
    <text evidence="10">The sequence shown here is derived from an EMBL/GenBank/DDBJ whole genome shotgun (WGS) entry which is preliminary data.</text>
</comment>
<evidence type="ECO:0000313" key="10">
    <source>
        <dbReference type="EMBL" id="KAJ5459626.1"/>
    </source>
</evidence>
<keyword evidence="11" id="KW-1185">Reference proteome</keyword>
<keyword evidence="4" id="KW-0862">Zinc</keyword>
<dbReference type="InterPro" id="IPR000306">
    <property type="entry name" value="Znf_FYVE"/>
</dbReference>